<proteinExistence type="predicted"/>
<evidence type="ECO:0008006" key="4">
    <source>
        <dbReference type="Google" id="ProtNLM"/>
    </source>
</evidence>
<organism evidence="2">
    <name type="scientific">Oryza brachyantha</name>
    <name type="common">malo sina</name>
    <dbReference type="NCBI Taxonomy" id="4533"/>
    <lineage>
        <taxon>Eukaryota</taxon>
        <taxon>Viridiplantae</taxon>
        <taxon>Streptophyta</taxon>
        <taxon>Embryophyta</taxon>
        <taxon>Tracheophyta</taxon>
        <taxon>Spermatophyta</taxon>
        <taxon>Magnoliopsida</taxon>
        <taxon>Liliopsida</taxon>
        <taxon>Poales</taxon>
        <taxon>Poaceae</taxon>
        <taxon>BOP clade</taxon>
        <taxon>Oryzoideae</taxon>
        <taxon>Oryzeae</taxon>
        <taxon>Oryzinae</taxon>
        <taxon>Oryza</taxon>
    </lineage>
</organism>
<dbReference type="Gramene" id="OB06G33810.1">
    <property type="protein sequence ID" value="OB06G33810.1"/>
    <property type="gene ID" value="OB06G33810"/>
</dbReference>
<keyword evidence="3" id="KW-1185">Reference proteome</keyword>
<reference evidence="2" key="2">
    <citation type="submission" date="2013-04" db="UniProtKB">
        <authorList>
            <consortium name="EnsemblPlants"/>
        </authorList>
    </citation>
    <scope>IDENTIFICATION</scope>
</reference>
<dbReference type="Proteomes" id="UP000006038">
    <property type="component" value="Chromosome 6"/>
</dbReference>
<accession>J3MH87</accession>
<reference evidence="2" key="1">
    <citation type="journal article" date="2013" name="Nat. Commun.">
        <title>Whole-genome sequencing of Oryza brachyantha reveals mechanisms underlying Oryza genome evolution.</title>
        <authorList>
            <person name="Chen J."/>
            <person name="Huang Q."/>
            <person name="Gao D."/>
            <person name="Wang J."/>
            <person name="Lang Y."/>
            <person name="Liu T."/>
            <person name="Li B."/>
            <person name="Bai Z."/>
            <person name="Luis Goicoechea J."/>
            <person name="Liang C."/>
            <person name="Chen C."/>
            <person name="Zhang W."/>
            <person name="Sun S."/>
            <person name="Liao Y."/>
            <person name="Zhang X."/>
            <person name="Yang L."/>
            <person name="Song C."/>
            <person name="Wang M."/>
            <person name="Shi J."/>
            <person name="Liu G."/>
            <person name="Liu J."/>
            <person name="Zhou H."/>
            <person name="Zhou W."/>
            <person name="Yu Q."/>
            <person name="An N."/>
            <person name="Chen Y."/>
            <person name="Cai Q."/>
            <person name="Wang B."/>
            <person name="Liu B."/>
            <person name="Min J."/>
            <person name="Huang Y."/>
            <person name="Wu H."/>
            <person name="Li Z."/>
            <person name="Zhang Y."/>
            <person name="Yin Y."/>
            <person name="Song W."/>
            <person name="Jiang J."/>
            <person name="Jackson S.A."/>
            <person name="Wing R.A."/>
            <person name="Wang J."/>
            <person name="Chen M."/>
        </authorList>
    </citation>
    <scope>NUCLEOTIDE SEQUENCE [LARGE SCALE GENOMIC DNA]</scope>
    <source>
        <strain evidence="2">cv. IRGC 101232</strain>
    </source>
</reference>
<protein>
    <recommendedName>
        <fullName evidence="4">DUF834 domain-containing protein</fullName>
    </recommendedName>
</protein>
<evidence type="ECO:0000313" key="2">
    <source>
        <dbReference type="EnsemblPlants" id="OB06G33810.1"/>
    </source>
</evidence>
<evidence type="ECO:0000313" key="3">
    <source>
        <dbReference type="Proteomes" id="UP000006038"/>
    </source>
</evidence>
<name>J3MH87_ORYBR</name>
<dbReference type="AlphaFoldDB" id="J3MH87"/>
<sequence>MARRSRTAAVARWPGADGASEQDRGMTAFAQSGGGVGGPQLRGRRRSGGASGEEIQEVDWW</sequence>
<feature type="region of interest" description="Disordered" evidence="1">
    <location>
        <begin position="1"/>
        <end position="61"/>
    </location>
</feature>
<dbReference type="EnsemblPlants" id="OB06G33810.1">
    <property type="protein sequence ID" value="OB06G33810.1"/>
    <property type="gene ID" value="OB06G33810"/>
</dbReference>
<evidence type="ECO:0000256" key="1">
    <source>
        <dbReference type="SAM" id="MobiDB-lite"/>
    </source>
</evidence>
<dbReference type="HOGENOM" id="CLU_2926338_0_0_1"/>